<accession>A0ABU1R302</accession>
<comment type="caution">
    <text evidence="1">The sequence shown here is derived from an EMBL/GenBank/DDBJ whole genome shotgun (WGS) entry which is preliminary data.</text>
</comment>
<keyword evidence="2" id="KW-1185">Reference proteome</keyword>
<dbReference type="RefSeq" id="WP_309987671.1">
    <property type="nucleotide sequence ID" value="NZ_JAVDTI010000004.1"/>
</dbReference>
<sequence length="163" mass="18628">MNKDTYPFLNLEGDFIYAFVSEGIRGKILKAVLISPLPYHPEKHFNPLFNLGFGDVVRDDEEWTLDDSVRSGNGDMPKVIATVARIAMEFLRKHPDCALSFQGYIDQKSVLHGKNHRNVLYQRGINSNWAELSVEFTFWGGKAGNFEKYVVGNQYDQILVKIK</sequence>
<protein>
    <submittedName>
        <fullName evidence="1">Uncharacterized protein</fullName>
    </submittedName>
</protein>
<dbReference type="InterPro" id="IPR053865">
    <property type="entry name" value="DUF6934"/>
</dbReference>
<proteinExistence type="predicted"/>
<dbReference type="Pfam" id="PF22028">
    <property type="entry name" value="DUF6934"/>
    <property type="match status" value="1"/>
</dbReference>
<gene>
    <name evidence="1" type="ORF">J2W84_004386</name>
</gene>
<reference evidence="1 2" key="1">
    <citation type="submission" date="2023-07" db="EMBL/GenBank/DDBJ databases">
        <title>Sorghum-associated microbial communities from plants grown in Nebraska, USA.</title>
        <authorList>
            <person name="Schachtman D."/>
        </authorList>
    </citation>
    <scope>NUCLEOTIDE SEQUENCE [LARGE SCALE GENOMIC DNA]</scope>
    <source>
        <strain evidence="1 2">BE57</strain>
    </source>
</reference>
<dbReference type="Proteomes" id="UP001264980">
    <property type="component" value="Unassembled WGS sequence"/>
</dbReference>
<evidence type="ECO:0000313" key="1">
    <source>
        <dbReference type="EMBL" id="MDR6807335.1"/>
    </source>
</evidence>
<organism evidence="1 2">
    <name type="scientific">Dyadobacter fermentans</name>
    <dbReference type="NCBI Taxonomy" id="94254"/>
    <lineage>
        <taxon>Bacteria</taxon>
        <taxon>Pseudomonadati</taxon>
        <taxon>Bacteroidota</taxon>
        <taxon>Cytophagia</taxon>
        <taxon>Cytophagales</taxon>
        <taxon>Spirosomataceae</taxon>
        <taxon>Dyadobacter</taxon>
    </lineage>
</organism>
<evidence type="ECO:0000313" key="2">
    <source>
        <dbReference type="Proteomes" id="UP001264980"/>
    </source>
</evidence>
<dbReference type="EMBL" id="JAVDTI010000004">
    <property type="protein sequence ID" value="MDR6807335.1"/>
    <property type="molecule type" value="Genomic_DNA"/>
</dbReference>
<name>A0ABU1R302_9BACT</name>